<feature type="region of interest" description="Disordered" evidence="1">
    <location>
        <begin position="142"/>
        <end position="188"/>
    </location>
</feature>
<sequence>MSTEPANERVVLGIHSNGGQGGLTDGHAWITVKRGDSPTEYYGLWPDNHPMVKGNGAGTDIRSGIEKGEPSDADRYYELSPTQTKALDQALRENVTWELNNNCSSWASETVSRVTGKQIDAGTWLPTVETPNALIDTIRELESRHPTSPSTPEANEPAREGRSSNSLGKVEPSEERNSPSARAMTDPEHAGNRLFAGLREGLPLHISDERVAFAAQRAHEAGINDMSKVGRVIEREGDVFVVGTTPGFRASVLAGEQPPTIEHSSTALAQQAAVQPSMEPQAQSMSPRMV</sequence>
<dbReference type="OrthoDB" id="6196726at2"/>
<protein>
    <submittedName>
        <fullName evidence="2">Uncharacterized protein</fullName>
    </submittedName>
</protein>
<dbReference type="EMBL" id="LR828253">
    <property type="protein sequence ID" value="CAD0305898.1"/>
    <property type="molecule type" value="Genomic_DNA"/>
</dbReference>
<dbReference type="RefSeq" id="WP_006449355.1">
    <property type="nucleotide sequence ID" value="NZ_CP018728.1"/>
</dbReference>
<dbReference type="EMBL" id="LR828253">
    <property type="protein sequence ID" value="CAD0305892.1"/>
    <property type="molecule type" value="Genomic_DNA"/>
</dbReference>
<proteinExistence type="predicted"/>
<reference evidence="2" key="1">
    <citation type="submission" date="2020-07" db="EMBL/GenBank/DDBJ databases">
        <authorList>
            <person name="Pothier F. J."/>
        </authorList>
    </citation>
    <scope>NUCLEOTIDE SEQUENCE</scope>
    <source>
        <strain evidence="2">CFBP 8129</strain>
    </source>
</reference>
<evidence type="ECO:0000256" key="1">
    <source>
        <dbReference type="SAM" id="MobiDB-lite"/>
    </source>
</evidence>
<gene>
    <name evidence="2" type="ORF">CFBP8129_06780</name>
</gene>
<dbReference type="AlphaFoldDB" id="A0A0G8MY64"/>
<evidence type="ECO:0000313" key="2">
    <source>
        <dbReference type="EMBL" id="CAD0305898.1"/>
    </source>
</evidence>
<name>A0A0G8MY64_9XANT</name>
<dbReference type="GeneID" id="55514650"/>
<accession>A0A0G8MY64</accession>
<organism evidence="2">
    <name type="scientific">Xanthomonas hortorum pv. gardneri</name>
    <dbReference type="NCBI Taxonomy" id="2754056"/>
    <lineage>
        <taxon>Bacteria</taxon>
        <taxon>Pseudomonadati</taxon>
        <taxon>Pseudomonadota</taxon>
        <taxon>Gammaproteobacteria</taxon>
        <taxon>Lysobacterales</taxon>
        <taxon>Lysobacteraceae</taxon>
        <taxon>Xanthomonas</taxon>
    </lineage>
</organism>